<accession>A0A422NH77</accession>
<dbReference type="GO" id="GO:0005759">
    <property type="term" value="C:mitochondrial matrix"/>
    <property type="evidence" value="ECO:0007669"/>
    <property type="project" value="TreeGrafter"/>
</dbReference>
<comment type="caution">
    <text evidence="1">The sequence shown here is derived from an EMBL/GenBank/DDBJ whole genome shotgun (WGS) entry which is preliminary data.</text>
</comment>
<proteinExistence type="predicted"/>
<dbReference type="InterPro" id="IPR037151">
    <property type="entry name" value="AlkB-like_sf"/>
</dbReference>
<name>A0A422NH77_9TRYP</name>
<dbReference type="GO" id="GO:0006974">
    <property type="term" value="P:DNA damage response"/>
    <property type="evidence" value="ECO:0007669"/>
    <property type="project" value="InterPro"/>
</dbReference>
<dbReference type="SUPFAM" id="SSF51197">
    <property type="entry name" value="Clavaminate synthase-like"/>
    <property type="match status" value="1"/>
</dbReference>
<dbReference type="GO" id="GO:0006631">
    <property type="term" value="P:fatty acid metabolic process"/>
    <property type="evidence" value="ECO:0007669"/>
    <property type="project" value="TreeGrafter"/>
</dbReference>
<reference evidence="1 2" key="1">
    <citation type="journal article" date="2018" name="BMC Genomics">
        <title>Genomic comparison of Trypanosoma conorhini and Trypanosoma rangeli to Trypanosoma cruzi strains of high and low virulence.</title>
        <authorList>
            <person name="Bradwell K.R."/>
            <person name="Koparde V.N."/>
            <person name="Matveyev A.V."/>
            <person name="Serrano M.G."/>
            <person name="Alves J.M."/>
            <person name="Parikh H."/>
            <person name="Huang B."/>
            <person name="Lee V."/>
            <person name="Espinosa-Alvarez O."/>
            <person name="Ortiz P.A."/>
            <person name="Costa-Martins A.G."/>
            <person name="Teixeira M.M."/>
            <person name="Buck G.A."/>
        </authorList>
    </citation>
    <scope>NUCLEOTIDE SEQUENCE [LARGE SCALE GENOMIC DNA]</scope>
    <source>
        <strain evidence="1 2">025E</strain>
    </source>
</reference>
<dbReference type="EMBL" id="MKKU01000663">
    <property type="protein sequence ID" value="RNF04804.1"/>
    <property type="molecule type" value="Genomic_DNA"/>
</dbReference>
<dbReference type="Proteomes" id="UP000284403">
    <property type="component" value="Unassembled WGS sequence"/>
</dbReference>
<keyword evidence="2" id="KW-1185">Reference proteome</keyword>
<dbReference type="OrthoDB" id="28127at2759"/>
<dbReference type="Gene3D" id="2.60.120.590">
    <property type="entry name" value="Alpha-ketoglutarate-dependent dioxygenase AlkB-like"/>
    <property type="match status" value="1"/>
</dbReference>
<organism evidence="1 2">
    <name type="scientific">Trypanosoma conorhini</name>
    <dbReference type="NCBI Taxonomy" id="83891"/>
    <lineage>
        <taxon>Eukaryota</taxon>
        <taxon>Discoba</taxon>
        <taxon>Euglenozoa</taxon>
        <taxon>Kinetoplastea</taxon>
        <taxon>Metakinetoplastina</taxon>
        <taxon>Trypanosomatida</taxon>
        <taxon>Trypanosomatidae</taxon>
        <taxon>Trypanosoma</taxon>
    </lineage>
</organism>
<dbReference type="GeneID" id="40321758"/>
<dbReference type="AlphaFoldDB" id="A0A422NH77"/>
<evidence type="ECO:0000313" key="1">
    <source>
        <dbReference type="EMBL" id="RNF04804.1"/>
    </source>
</evidence>
<sequence length="280" mass="31605">MMRLTRSLRATPPKYVSLRYAPSFRLPQPSEVVGVATKRIPPDCVPAFVVPEVIDAAEEQALLALAAPWFARLPYNDGHMDSLIHHFKEFYRPYRELVGEAAGDVNRSCCDALDEATLTLARNALRRCRKLASEYLVNIPLDDRVHFLRLSGSGFIRAHVDDSRNSSGIVAGLCLSSARVMTLTHPKHPGERLELLLAPRAFYVLIGSARYEWEHSVDWETDDPEHLRRVRGELLAEGNPVVFDGKETPHRREERTAIIFRGVPPMQLLLSKMQKKHPAA</sequence>
<protein>
    <submittedName>
        <fullName evidence="1">Alkylated DNA repair protein alkB like protein 7</fullName>
    </submittedName>
</protein>
<dbReference type="InterPro" id="IPR032870">
    <property type="entry name" value="ALKBH7-like"/>
</dbReference>
<evidence type="ECO:0000313" key="2">
    <source>
        <dbReference type="Proteomes" id="UP000284403"/>
    </source>
</evidence>
<dbReference type="RefSeq" id="XP_029225130.1">
    <property type="nucleotide sequence ID" value="XM_029375002.1"/>
</dbReference>
<dbReference type="PANTHER" id="PTHR21052">
    <property type="entry name" value="SPERMATOGENESIS ASSOCIATED 11-RELATED"/>
    <property type="match status" value="1"/>
</dbReference>
<dbReference type="PANTHER" id="PTHR21052:SF0">
    <property type="entry name" value="ALPHA-KETOGLUTARATE-DEPENDENT DIOXYGENASE ALKB HOMOLOG 7, MITOCHONDRIAL"/>
    <property type="match status" value="1"/>
</dbReference>
<gene>
    <name evidence="1" type="ORF">Tco025E_08147</name>
</gene>